<feature type="transmembrane region" description="Helical" evidence="3">
    <location>
        <begin position="12"/>
        <end position="29"/>
    </location>
</feature>
<proteinExistence type="predicted"/>
<evidence type="ECO:0000259" key="4">
    <source>
        <dbReference type="PROSITE" id="PS50106"/>
    </source>
</evidence>
<dbReference type="SMART" id="SM00228">
    <property type="entry name" value="PDZ"/>
    <property type="match status" value="1"/>
</dbReference>
<dbReference type="InterPro" id="IPR051201">
    <property type="entry name" value="Chloro_Bact_Ser_Proteases"/>
</dbReference>
<evidence type="ECO:0000313" key="5">
    <source>
        <dbReference type="EMBL" id="PSR26628.1"/>
    </source>
</evidence>
<name>A0A2T2WWM4_9FIRM</name>
<dbReference type="PANTHER" id="PTHR43343:SF3">
    <property type="entry name" value="PROTEASE DO-LIKE 8, CHLOROPLASTIC"/>
    <property type="match status" value="1"/>
</dbReference>
<dbReference type="PRINTS" id="PR00834">
    <property type="entry name" value="PROTEASES2C"/>
</dbReference>
<dbReference type="InterPro" id="IPR001478">
    <property type="entry name" value="PDZ"/>
</dbReference>
<dbReference type="Pfam" id="PF13365">
    <property type="entry name" value="Trypsin_2"/>
    <property type="match status" value="1"/>
</dbReference>
<evidence type="ECO:0000256" key="3">
    <source>
        <dbReference type="SAM" id="Phobius"/>
    </source>
</evidence>
<gene>
    <name evidence="5" type="ORF">C7B43_13515</name>
</gene>
<organism evidence="5 6">
    <name type="scientific">Sulfobacillus benefaciens</name>
    <dbReference type="NCBI Taxonomy" id="453960"/>
    <lineage>
        <taxon>Bacteria</taxon>
        <taxon>Bacillati</taxon>
        <taxon>Bacillota</taxon>
        <taxon>Clostridia</taxon>
        <taxon>Eubacteriales</taxon>
        <taxon>Clostridiales Family XVII. Incertae Sedis</taxon>
        <taxon>Sulfobacillus</taxon>
    </lineage>
</organism>
<dbReference type="Pfam" id="PF13180">
    <property type="entry name" value="PDZ_2"/>
    <property type="match status" value="1"/>
</dbReference>
<dbReference type="Gene3D" id="2.30.42.10">
    <property type="match status" value="1"/>
</dbReference>
<keyword evidence="2" id="KW-0378">Hydrolase</keyword>
<dbReference type="SUPFAM" id="SSF50156">
    <property type="entry name" value="PDZ domain-like"/>
    <property type="match status" value="1"/>
</dbReference>
<protein>
    <submittedName>
        <fullName evidence="5">Peptidase A2</fullName>
    </submittedName>
</protein>
<dbReference type="PROSITE" id="PS50106">
    <property type="entry name" value="PDZ"/>
    <property type="match status" value="1"/>
</dbReference>
<sequence length="339" mass="35712">MSGCGKGWRSFLFGFLGVIVGALIAYHTLRRTPDALNWPVVSIARKVDPSVVIVLNKQRENRQLRTKGIGSGVILNRQGYIVTNYHVVASANELFVVLSNGKRYHAHVVGEDPASDLAVLKVKAGNLQPIAFSSSGTVEPGELVVAIGNALGLSHTVTTGVISAKDRVMYRDGWEYHLIQTDAAINPGNSGGALVNAQGQLIGINASKIAQTGVEGIGFAIPSNTVKAISTQLIKYGHVRRPWLGAALESAGSNSVGLLVVGVAPGSPAAKAGIKNGDFLVSINGVRVHQMQDIIPVIQKAGVGRIVQVGILRGNQPLTVSVKLGELPLTHARGVKRYP</sequence>
<dbReference type="InterPro" id="IPR009003">
    <property type="entry name" value="Peptidase_S1_PA"/>
</dbReference>
<accession>A0A2T2WWM4</accession>
<dbReference type="GO" id="GO:0004252">
    <property type="term" value="F:serine-type endopeptidase activity"/>
    <property type="evidence" value="ECO:0007669"/>
    <property type="project" value="InterPro"/>
</dbReference>
<reference evidence="5 6" key="1">
    <citation type="journal article" date="2014" name="BMC Genomics">
        <title>Comparison of environmental and isolate Sulfobacillus genomes reveals diverse carbon, sulfur, nitrogen, and hydrogen metabolisms.</title>
        <authorList>
            <person name="Justice N.B."/>
            <person name="Norman A."/>
            <person name="Brown C.T."/>
            <person name="Singh A."/>
            <person name="Thomas B.C."/>
            <person name="Banfield J.F."/>
        </authorList>
    </citation>
    <scope>NUCLEOTIDE SEQUENCE [LARGE SCALE GENOMIC DNA]</scope>
    <source>
        <strain evidence="5">AMDSBA1</strain>
    </source>
</reference>
<dbReference type="SUPFAM" id="SSF50494">
    <property type="entry name" value="Trypsin-like serine proteases"/>
    <property type="match status" value="1"/>
</dbReference>
<comment type="caution">
    <text evidence="5">The sequence shown here is derived from an EMBL/GenBank/DDBJ whole genome shotgun (WGS) entry which is preliminary data.</text>
</comment>
<keyword evidence="3" id="KW-1133">Transmembrane helix</keyword>
<dbReference type="InterPro" id="IPR036034">
    <property type="entry name" value="PDZ_sf"/>
</dbReference>
<dbReference type="GO" id="GO:0006508">
    <property type="term" value="P:proteolysis"/>
    <property type="evidence" value="ECO:0007669"/>
    <property type="project" value="UniProtKB-KW"/>
</dbReference>
<feature type="domain" description="PDZ" evidence="4">
    <location>
        <begin position="228"/>
        <end position="302"/>
    </location>
</feature>
<evidence type="ECO:0000256" key="1">
    <source>
        <dbReference type="ARBA" id="ARBA00022670"/>
    </source>
</evidence>
<keyword evidence="3" id="KW-0472">Membrane</keyword>
<dbReference type="Proteomes" id="UP000242699">
    <property type="component" value="Unassembled WGS sequence"/>
</dbReference>
<dbReference type="Gene3D" id="2.40.10.120">
    <property type="match status" value="1"/>
</dbReference>
<evidence type="ECO:0000256" key="2">
    <source>
        <dbReference type="ARBA" id="ARBA00022801"/>
    </source>
</evidence>
<dbReference type="AlphaFoldDB" id="A0A2T2WWM4"/>
<dbReference type="PANTHER" id="PTHR43343">
    <property type="entry name" value="PEPTIDASE S12"/>
    <property type="match status" value="1"/>
</dbReference>
<evidence type="ECO:0000313" key="6">
    <source>
        <dbReference type="Proteomes" id="UP000242699"/>
    </source>
</evidence>
<dbReference type="InterPro" id="IPR001940">
    <property type="entry name" value="Peptidase_S1C"/>
</dbReference>
<keyword evidence="1" id="KW-0645">Protease</keyword>
<keyword evidence="3" id="KW-0812">Transmembrane</keyword>
<dbReference type="EMBL" id="PXYT01000034">
    <property type="protein sequence ID" value="PSR26628.1"/>
    <property type="molecule type" value="Genomic_DNA"/>
</dbReference>